<feature type="transmembrane region" description="Helical" evidence="6">
    <location>
        <begin position="133"/>
        <end position="155"/>
    </location>
</feature>
<dbReference type="PANTHER" id="PTHR43124:SF3">
    <property type="entry name" value="CHLORAMPHENICOL EFFLUX PUMP RV0191"/>
    <property type="match status" value="1"/>
</dbReference>
<keyword evidence="5 6" id="KW-0472">Membrane</keyword>
<feature type="transmembrane region" description="Helical" evidence="6">
    <location>
        <begin position="282"/>
        <end position="302"/>
    </location>
</feature>
<evidence type="ECO:0000256" key="3">
    <source>
        <dbReference type="ARBA" id="ARBA00022692"/>
    </source>
</evidence>
<dbReference type="EMBL" id="JAGQDE010000023">
    <property type="protein sequence ID" value="MBQ0961142.1"/>
    <property type="molecule type" value="Genomic_DNA"/>
</dbReference>
<organism evidence="7 8">
    <name type="scientific">Ideonella aquatica</name>
    <dbReference type="NCBI Taxonomy" id="2824119"/>
    <lineage>
        <taxon>Bacteria</taxon>
        <taxon>Pseudomonadati</taxon>
        <taxon>Pseudomonadota</taxon>
        <taxon>Betaproteobacteria</taxon>
        <taxon>Burkholderiales</taxon>
        <taxon>Sphaerotilaceae</taxon>
        <taxon>Ideonella</taxon>
    </lineage>
</organism>
<reference evidence="7" key="1">
    <citation type="submission" date="2021-04" db="EMBL/GenBank/DDBJ databases">
        <title>The genome sequence of Ideonella sp. 4Y11.</title>
        <authorList>
            <person name="Liu Y."/>
        </authorList>
    </citation>
    <scope>NUCLEOTIDE SEQUENCE</scope>
    <source>
        <strain evidence="7">4Y11</strain>
    </source>
</reference>
<evidence type="ECO:0000313" key="7">
    <source>
        <dbReference type="EMBL" id="MBQ0961142.1"/>
    </source>
</evidence>
<dbReference type="Gene3D" id="1.20.1250.20">
    <property type="entry name" value="MFS general substrate transporter like domains"/>
    <property type="match status" value="1"/>
</dbReference>
<dbReference type="RefSeq" id="WP_210803818.1">
    <property type="nucleotide sequence ID" value="NZ_JAGQDE010000023.1"/>
</dbReference>
<dbReference type="PANTHER" id="PTHR43124">
    <property type="entry name" value="PURINE EFFLUX PUMP PBUE"/>
    <property type="match status" value="1"/>
</dbReference>
<evidence type="ECO:0000256" key="5">
    <source>
        <dbReference type="ARBA" id="ARBA00023136"/>
    </source>
</evidence>
<accession>A0A940YM51</accession>
<dbReference type="GO" id="GO:0022857">
    <property type="term" value="F:transmembrane transporter activity"/>
    <property type="evidence" value="ECO:0007669"/>
    <property type="project" value="InterPro"/>
</dbReference>
<dbReference type="Proteomes" id="UP000678374">
    <property type="component" value="Unassembled WGS sequence"/>
</dbReference>
<dbReference type="InterPro" id="IPR011701">
    <property type="entry name" value="MFS"/>
</dbReference>
<feature type="transmembrane region" description="Helical" evidence="6">
    <location>
        <begin position="314"/>
        <end position="333"/>
    </location>
</feature>
<feature type="transmembrane region" description="Helical" evidence="6">
    <location>
        <begin position="353"/>
        <end position="382"/>
    </location>
</feature>
<protein>
    <submittedName>
        <fullName evidence="7">MFS transporter</fullName>
    </submittedName>
</protein>
<keyword evidence="3 6" id="KW-0812">Transmembrane</keyword>
<evidence type="ECO:0000256" key="4">
    <source>
        <dbReference type="ARBA" id="ARBA00022989"/>
    </source>
</evidence>
<gene>
    <name evidence="7" type="ORF">KAK06_19455</name>
</gene>
<feature type="transmembrane region" description="Helical" evidence="6">
    <location>
        <begin position="207"/>
        <end position="226"/>
    </location>
</feature>
<keyword evidence="4 6" id="KW-1133">Transmembrane helix</keyword>
<name>A0A940YM51_9BURK</name>
<feature type="transmembrane region" description="Helical" evidence="6">
    <location>
        <begin position="99"/>
        <end position="121"/>
    </location>
</feature>
<sequence>MDPRAPLVIALGLGQVLAYGSTYYLPAVLAAPMAAELGLSVSTAFAAFSLALVVSALCGPRAGAWVDRHGGRPVLLASNVVLAGALAAMSQVHGPAGLFAAWALLGVGMSLGLYESAFAALVRLWGSDSRGGITGITLLGGLASTAAWPLSAWLLTRYGWRDACLAWAGLHLLLGLPLHASVPRARSAALAHPSVTDADVVPTTAPAPPGLGTTLALAGVFAIAWFNSTAMAAHLPQLLQASGVGLSTAVWIGGLIGPAQVAARLAEFGFLRHWHPLLSARLAAGLHPLGAALLLALGPVAAPMFGLLHGAGNGILTIAKGTLPLVLFGPAGYGQRQGLLMMPARVSQALAPWLFGLALEAWGPSALWLTGGCSLVALALLLRLRALGG</sequence>
<feature type="transmembrane region" description="Helical" evidence="6">
    <location>
        <begin position="238"/>
        <end position="262"/>
    </location>
</feature>
<dbReference type="AlphaFoldDB" id="A0A940YM51"/>
<dbReference type="GO" id="GO:0005886">
    <property type="term" value="C:plasma membrane"/>
    <property type="evidence" value="ECO:0007669"/>
    <property type="project" value="UniProtKB-SubCell"/>
</dbReference>
<feature type="transmembrane region" description="Helical" evidence="6">
    <location>
        <begin position="42"/>
        <end position="62"/>
    </location>
</feature>
<dbReference type="SUPFAM" id="SSF103473">
    <property type="entry name" value="MFS general substrate transporter"/>
    <property type="match status" value="1"/>
</dbReference>
<evidence type="ECO:0000256" key="2">
    <source>
        <dbReference type="ARBA" id="ARBA00022475"/>
    </source>
</evidence>
<keyword evidence="2" id="KW-1003">Cell membrane</keyword>
<comment type="caution">
    <text evidence="7">The sequence shown here is derived from an EMBL/GenBank/DDBJ whole genome shotgun (WGS) entry which is preliminary data.</text>
</comment>
<dbReference type="InterPro" id="IPR036259">
    <property type="entry name" value="MFS_trans_sf"/>
</dbReference>
<feature type="transmembrane region" description="Helical" evidence="6">
    <location>
        <begin position="74"/>
        <end position="93"/>
    </location>
</feature>
<comment type="subcellular location">
    <subcellularLocation>
        <location evidence="1">Cell membrane</location>
        <topology evidence="1">Multi-pass membrane protein</topology>
    </subcellularLocation>
</comment>
<keyword evidence="8" id="KW-1185">Reference proteome</keyword>
<evidence type="ECO:0000256" key="1">
    <source>
        <dbReference type="ARBA" id="ARBA00004651"/>
    </source>
</evidence>
<evidence type="ECO:0000256" key="6">
    <source>
        <dbReference type="SAM" id="Phobius"/>
    </source>
</evidence>
<dbReference type="InterPro" id="IPR050189">
    <property type="entry name" value="MFS_Efflux_Transporters"/>
</dbReference>
<proteinExistence type="predicted"/>
<evidence type="ECO:0000313" key="8">
    <source>
        <dbReference type="Proteomes" id="UP000678374"/>
    </source>
</evidence>
<dbReference type="Pfam" id="PF07690">
    <property type="entry name" value="MFS_1"/>
    <property type="match status" value="1"/>
</dbReference>